<keyword evidence="1" id="KW-0812">Transmembrane</keyword>
<sequence length="159" mass="18170">MKGKVIAVWGIAILVFAGLLAAALVWDAERGLRNAHELVLAHDREVQLQEERFFDVLVQIGRPVEDFALLKRRFQRAQTIRERETVFQELLARIGQPQAADPADPVARRAADEYAGALNRRQIALRRYKEVAAQYDARSRGWQGRLARHFSDLPEQITD</sequence>
<evidence type="ECO:0000256" key="1">
    <source>
        <dbReference type="SAM" id="Phobius"/>
    </source>
</evidence>
<accession>A0AAU8M0Z2</accession>
<evidence type="ECO:0000313" key="2">
    <source>
        <dbReference type="EMBL" id="XCN75048.1"/>
    </source>
</evidence>
<reference evidence="2" key="2">
    <citation type="submission" date="2024-06" db="EMBL/GenBank/DDBJ databases">
        <authorList>
            <person name="Plum-Jensen L.E."/>
            <person name="Schramm A."/>
            <person name="Marshall I.P.G."/>
        </authorList>
    </citation>
    <scope>NUCLEOTIDE SEQUENCE</scope>
    <source>
        <strain evidence="2">Rat1</strain>
    </source>
</reference>
<dbReference type="EMBL" id="CP159373">
    <property type="protein sequence ID" value="XCN75048.1"/>
    <property type="molecule type" value="Genomic_DNA"/>
</dbReference>
<evidence type="ECO:0008006" key="3">
    <source>
        <dbReference type="Google" id="ProtNLM"/>
    </source>
</evidence>
<gene>
    <name evidence="2" type="ORF">Q3M24_10050</name>
</gene>
<name>A0AAU8M0Z2_9BACT</name>
<feature type="transmembrane region" description="Helical" evidence="1">
    <location>
        <begin position="6"/>
        <end position="26"/>
    </location>
</feature>
<keyword evidence="1" id="KW-1133">Transmembrane helix</keyword>
<dbReference type="KEGG" id="eaj:Q3M24_10050"/>
<proteinExistence type="predicted"/>
<protein>
    <recommendedName>
        <fullName evidence="3">Periplasmic heavy metal sensor</fullName>
    </recommendedName>
</protein>
<organism evidence="2">
    <name type="scientific">Candidatus Electrothrix aestuarii</name>
    <dbReference type="NCBI Taxonomy" id="3062594"/>
    <lineage>
        <taxon>Bacteria</taxon>
        <taxon>Pseudomonadati</taxon>
        <taxon>Thermodesulfobacteriota</taxon>
        <taxon>Desulfobulbia</taxon>
        <taxon>Desulfobulbales</taxon>
        <taxon>Desulfobulbaceae</taxon>
        <taxon>Candidatus Electrothrix</taxon>
    </lineage>
</organism>
<keyword evidence="1" id="KW-0472">Membrane</keyword>
<reference evidence="2" key="1">
    <citation type="journal article" date="2024" name="Syst. Appl. Microbiol.">
        <title>First single-strain enrichments of Electrothrix cable bacteria, description of E. aestuarii sp. nov. and E. rattekaaiensis sp. nov., and proposal of a cable bacteria taxonomy following the rules of the SeqCode.</title>
        <authorList>
            <person name="Plum-Jensen L.E."/>
            <person name="Schramm A."/>
            <person name="Marshall I.P.G."/>
        </authorList>
    </citation>
    <scope>NUCLEOTIDE SEQUENCE</scope>
    <source>
        <strain evidence="2">Rat1</strain>
    </source>
</reference>
<dbReference type="AlphaFoldDB" id="A0AAU8M0Z2"/>